<feature type="region of interest" description="Disordered" evidence="4">
    <location>
        <begin position="26"/>
        <end position="61"/>
    </location>
</feature>
<dbReference type="InterPro" id="IPR051313">
    <property type="entry name" value="Bact_iron-sidero_bind"/>
</dbReference>
<feature type="compositionally biased region" description="Low complexity" evidence="4">
    <location>
        <begin position="36"/>
        <end position="52"/>
    </location>
</feature>
<evidence type="ECO:0000313" key="7">
    <source>
        <dbReference type="Proteomes" id="UP001595945"/>
    </source>
</evidence>
<dbReference type="InterPro" id="IPR002491">
    <property type="entry name" value="ABC_transptr_periplasmic_BD"/>
</dbReference>
<dbReference type="PANTHER" id="PTHR30532:SF1">
    <property type="entry name" value="IRON(3+)-HYDROXAMATE-BINDING PROTEIN FHUD"/>
    <property type="match status" value="1"/>
</dbReference>
<dbReference type="Pfam" id="PF01497">
    <property type="entry name" value="Peripla_BP_2"/>
    <property type="match status" value="1"/>
</dbReference>
<dbReference type="EMBL" id="JBHSHT010000001">
    <property type="protein sequence ID" value="MFC4822793.1"/>
    <property type="molecule type" value="Genomic_DNA"/>
</dbReference>
<comment type="caution">
    <text evidence="6">The sequence shown here is derived from an EMBL/GenBank/DDBJ whole genome shotgun (WGS) entry which is preliminary data.</text>
</comment>
<proteinExistence type="predicted"/>
<dbReference type="AlphaFoldDB" id="A0ABD5PWX5"/>
<evidence type="ECO:0000256" key="3">
    <source>
        <dbReference type="ARBA" id="ARBA00022729"/>
    </source>
</evidence>
<gene>
    <name evidence="6" type="ORF">ACFO9K_00820</name>
</gene>
<evidence type="ECO:0000256" key="4">
    <source>
        <dbReference type="SAM" id="MobiDB-lite"/>
    </source>
</evidence>
<organism evidence="6 7">
    <name type="scientific">Halorussus aquaticus</name>
    <dbReference type="NCBI Taxonomy" id="2953748"/>
    <lineage>
        <taxon>Archaea</taxon>
        <taxon>Methanobacteriati</taxon>
        <taxon>Methanobacteriota</taxon>
        <taxon>Stenosarchaea group</taxon>
        <taxon>Halobacteria</taxon>
        <taxon>Halobacteriales</taxon>
        <taxon>Haladaptataceae</taxon>
        <taxon>Halorussus</taxon>
    </lineage>
</organism>
<dbReference type="SUPFAM" id="SSF53807">
    <property type="entry name" value="Helical backbone' metal receptor"/>
    <property type="match status" value="1"/>
</dbReference>
<dbReference type="GeneID" id="73046165"/>
<keyword evidence="7" id="KW-1185">Reference proteome</keyword>
<protein>
    <submittedName>
        <fullName evidence="6">ABC transporter substrate-binding protein</fullName>
    </submittedName>
</protein>
<comment type="subcellular location">
    <subcellularLocation>
        <location evidence="1">Cell envelope</location>
    </subcellularLocation>
</comment>
<dbReference type="RefSeq" id="WP_254267690.1">
    <property type="nucleotide sequence ID" value="NZ_CP100400.1"/>
</dbReference>
<dbReference type="PROSITE" id="PS51318">
    <property type="entry name" value="TAT"/>
    <property type="match status" value="1"/>
</dbReference>
<evidence type="ECO:0000313" key="6">
    <source>
        <dbReference type="EMBL" id="MFC4822793.1"/>
    </source>
</evidence>
<keyword evidence="2" id="KW-0813">Transport</keyword>
<evidence type="ECO:0000256" key="2">
    <source>
        <dbReference type="ARBA" id="ARBA00022448"/>
    </source>
</evidence>
<accession>A0ABD5PWX5</accession>
<evidence type="ECO:0000259" key="5">
    <source>
        <dbReference type="Pfam" id="PF01497"/>
    </source>
</evidence>
<dbReference type="Gene3D" id="3.40.50.1980">
    <property type="entry name" value="Nitrogenase molybdenum iron protein domain"/>
    <property type="match status" value="2"/>
</dbReference>
<name>A0ABD5PWX5_9EURY</name>
<sequence>MVDSSDGDSTRRRFLKGSVAVGSAALAGCTGGSGGDSTTTHATTTTDTTTTETTEETTQDASYSVTLPPVGDVSFEQVPEAWVAENASWADMGIALGLEPPLAVVLTGEYRTHHYDDVPQLSVDTDEMTSLWQDGISKELFYDLDADVHFIDPNYMTNLIPNWKQADVEEIATNVGPLCGNTSFSTYSWHEDYPYYDLYEAFEKVAQVFQRTDRYEAFSQYHDEVIGGITDRLPDERPSVALLSPASTEPEKYYPYRLGDRTAYKHWNDLGIGDALAGSDISTFTSDRGTIDYEPLLEIDPEVLMFYTDQHRTAEQFRSTYLEFLRGHDTASTLTAVQNGDVYPAGSMYQGPITNLSKTERTAKQLFPDEFGEDERLYDRQRVADIRSGAI</sequence>
<feature type="domain" description="Fe/B12 periplasmic-binding" evidence="5">
    <location>
        <begin position="190"/>
        <end position="345"/>
    </location>
</feature>
<dbReference type="PANTHER" id="PTHR30532">
    <property type="entry name" value="IRON III DICITRATE-BINDING PERIPLASMIC PROTEIN"/>
    <property type="match status" value="1"/>
</dbReference>
<reference evidence="6 7" key="1">
    <citation type="journal article" date="2019" name="Int. J. Syst. Evol. Microbiol.">
        <title>The Global Catalogue of Microorganisms (GCM) 10K type strain sequencing project: providing services to taxonomists for standard genome sequencing and annotation.</title>
        <authorList>
            <consortium name="The Broad Institute Genomics Platform"/>
            <consortium name="The Broad Institute Genome Sequencing Center for Infectious Disease"/>
            <person name="Wu L."/>
            <person name="Ma J."/>
        </authorList>
    </citation>
    <scope>NUCLEOTIDE SEQUENCE [LARGE SCALE GENOMIC DNA]</scope>
    <source>
        <strain evidence="6 7">XZYJ18</strain>
    </source>
</reference>
<keyword evidence="3" id="KW-0732">Signal</keyword>
<evidence type="ECO:0000256" key="1">
    <source>
        <dbReference type="ARBA" id="ARBA00004196"/>
    </source>
</evidence>
<dbReference type="Proteomes" id="UP001595945">
    <property type="component" value="Unassembled WGS sequence"/>
</dbReference>
<dbReference type="InterPro" id="IPR006311">
    <property type="entry name" value="TAT_signal"/>
</dbReference>